<name>A0AAV5M4J0_9ROSI</name>
<comment type="caution">
    <text evidence="1">The sequence shown here is derived from an EMBL/GenBank/DDBJ whole genome shotgun (WGS) entry which is preliminary data.</text>
</comment>
<dbReference type="EMBL" id="BPVZ01000185">
    <property type="protein sequence ID" value="GKV44708.1"/>
    <property type="molecule type" value="Genomic_DNA"/>
</dbReference>
<sequence>MPCSENNVFSFRKYSSFDLKNRLAIAIKKICCLLHLICGVQLNKRYLIN</sequence>
<dbReference type="Proteomes" id="UP001054252">
    <property type="component" value="Unassembled WGS sequence"/>
</dbReference>
<reference evidence="1 2" key="1">
    <citation type="journal article" date="2021" name="Commun. Biol.">
        <title>The genome of Shorea leprosula (Dipterocarpaceae) highlights the ecological relevance of drought in aseasonal tropical rainforests.</title>
        <authorList>
            <person name="Ng K.K.S."/>
            <person name="Kobayashi M.J."/>
            <person name="Fawcett J.A."/>
            <person name="Hatakeyama M."/>
            <person name="Paape T."/>
            <person name="Ng C.H."/>
            <person name="Ang C.C."/>
            <person name="Tnah L.H."/>
            <person name="Lee C.T."/>
            <person name="Nishiyama T."/>
            <person name="Sese J."/>
            <person name="O'Brien M.J."/>
            <person name="Copetti D."/>
            <person name="Mohd Noor M.I."/>
            <person name="Ong R.C."/>
            <person name="Putra M."/>
            <person name="Sireger I.Z."/>
            <person name="Indrioko S."/>
            <person name="Kosugi Y."/>
            <person name="Izuno A."/>
            <person name="Isagi Y."/>
            <person name="Lee S.L."/>
            <person name="Shimizu K.K."/>
        </authorList>
    </citation>
    <scope>NUCLEOTIDE SEQUENCE [LARGE SCALE GENOMIC DNA]</scope>
    <source>
        <strain evidence="1">214</strain>
    </source>
</reference>
<proteinExistence type="predicted"/>
<protein>
    <submittedName>
        <fullName evidence="1">Uncharacterized protein</fullName>
    </submittedName>
</protein>
<accession>A0AAV5M4J0</accession>
<organism evidence="1 2">
    <name type="scientific">Rubroshorea leprosula</name>
    <dbReference type="NCBI Taxonomy" id="152421"/>
    <lineage>
        <taxon>Eukaryota</taxon>
        <taxon>Viridiplantae</taxon>
        <taxon>Streptophyta</taxon>
        <taxon>Embryophyta</taxon>
        <taxon>Tracheophyta</taxon>
        <taxon>Spermatophyta</taxon>
        <taxon>Magnoliopsida</taxon>
        <taxon>eudicotyledons</taxon>
        <taxon>Gunneridae</taxon>
        <taxon>Pentapetalae</taxon>
        <taxon>rosids</taxon>
        <taxon>malvids</taxon>
        <taxon>Malvales</taxon>
        <taxon>Dipterocarpaceae</taxon>
        <taxon>Rubroshorea</taxon>
    </lineage>
</organism>
<gene>
    <name evidence="1" type="ORF">SLEP1_g51867</name>
</gene>
<keyword evidence="2" id="KW-1185">Reference proteome</keyword>
<evidence type="ECO:0000313" key="1">
    <source>
        <dbReference type="EMBL" id="GKV44708.1"/>
    </source>
</evidence>
<dbReference type="AlphaFoldDB" id="A0AAV5M4J0"/>
<evidence type="ECO:0000313" key="2">
    <source>
        <dbReference type="Proteomes" id="UP001054252"/>
    </source>
</evidence>